<dbReference type="Proteomes" id="UP000682982">
    <property type="component" value="Unassembled WGS sequence"/>
</dbReference>
<dbReference type="RefSeq" id="WP_212679736.1">
    <property type="nucleotide sequence ID" value="NZ_JAGSPK010000005.1"/>
</dbReference>
<feature type="chain" id="PRO_5046347021" evidence="2">
    <location>
        <begin position="20"/>
        <end position="169"/>
    </location>
</feature>
<name>A0ABS5H5V3_9BURK</name>
<dbReference type="InterPro" id="IPR025392">
    <property type="entry name" value="DUF4124"/>
</dbReference>
<evidence type="ECO:0000256" key="2">
    <source>
        <dbReference type="SAM" id="SignalP"/>
    </source>
</evidence>
<sequence>MKKITVIAIGFLLCNLANAEVYRCVIDGKVSFSDKACPGEGKSIDVKVSPPSGSGSDAEMQVIQNDRDRIQSNEKVRQRLDNRVKIRQLDEDIDSAQIKLRMLSSQMESELQALKNKKRSANNNLAGAVYEQSISSEMNAVAGSYNNKIIIQKNEIDRLQREKQSLMSN</sequence>
<keyword evidence="2" id="KW-0732">Signal</keyword>
<evidence type="ECO:0000313" key="5">
    <source>
        <dbReference type="Proteomes" id="UP000682982"/>
    </source>
</evidence>
<evidence type="ECO:0000313" key="4">
    <source>
        <dbReference type="EMBL" id="MBR7793799.1"/>
    </source>
</evidence>
<evidence type="ECO:0000256" key="1">
    <source>
        <dbReference type="SAM" id="Coils"/>
    </source>
</evidence>
<reference evidence="4 5" key="1">
    <citation type="submission" date="2021-04" db="EMBL/GenBank/DDBJ databases">
        <title>novel species isolated from subtropical streams in China.</title>
        <authorList>
            <person name="Lu H."/>
        </authorList>
    </citation>
    <scope>NUCLEOTIDE SEQUENCE [LARGE SCALE GENOMIC DNA]</scope>
    <source>
        <strain evidence="4 5">FT147W</strain>
    </source>
</reference>
<protein>
    <submittedName>
        <fullName evidence="4">DUF4124 domain-containing protein</fullName>
    </submittedName>
</protein>
<dbReference type="EMBL" id="JAGSPK010000005">
    <property type="protein sequence ID" value="MBR7793799.1"/>
    <property type="molecule type" value="Genomic_DNA"/>
</dbReference>
<dbReference type="Pfam" id="PF13511">
    <property type="entry name" value="DUF4124"/>
    <property type="match status" value="1"/>
</dbReference>
<proteinExistence type="predicted"/>
<comment type="caution">
    <text evidence="4">The sequence shown here is derived from an EMBL/GenBank/DDBJ whole genome shotgun (WGS) entry which is preliminary data.</text>
</comment>
<evidence type="ECO:0000259" key="3">
    <source>
        <dbReference type="Pfam" id="PF13511"/>
    </source>
</evidence>
<keyword evidence="5" id="KW-1185">Reference proteome</keyword>
<organism evidence="4 5">
    <name type="scientific">Undibacterium rivi</name>
    <dbReference type="NCBI Taxonomy" id="2828729"/>
    <lineage>
        <taxon>Bacteria</taxon>
        <taxon>Pseudomonadati</taxon>
        <taxon>Pseudomonadota</taxon>
        <taxon>Betaproteobacteria</taxon>
        <taxon>Burkholderiales</taxon>
        <taxon>Oxalobacteraceae</taxon>
        <taxon>Undibacterium</taxon>
    </lineage>
</organism>
<feature type="signal peptide" evidence="2">
    <location>
        <begin position="1"/>
        <end position="19"/>
    </location>
</feature>
<feature type="domain" description="DUF4124" evidence="3">
    <location>
        <begin position="12"/>
        <end position="52"/>
    </location>
</feature>
<keyword evidence="1" id="KW-0175">Coiled coil</keyword>
<accession>A0ABS5H5V3</accession>
<gene>
    <name evidence="4" type="ORF">KDM87_14460</name>
</gene>
<feature type="coiled-coil region" evidence="1">
    <location>
        <begin position="86"/>
        <end position="169"/>
    </location>
</feature>